<feature type="region of interest" description="Disordered" evidence="2">
    <location>
        <begin position="284"/>
        <end position="319"/>
    </location>
</feature>
<protein>
    <submittedName>
        <fullName evidence="3">Homeobox protein Wariai</fullName>
    </submittedName>
</protein>
<dbReference type="InterPro" id="IPR036770">
    <property type="entry name" value="Ankyrin_rpt-contain_sf"/>
</dbReference>
<evidence type="ECO:0000313" key="4">
    <source>
        <dbReference type="Proteomes" id="UP000325902"/>
    </source>
</evidence>
<dbReference type="OrthoDB" id="3683591at2759"/>
<accession>A0A5N5CWI1</accession>
<reference evidence="3 4" key="1">
    <citation type="journal article" date="2019" name="Sci. Rep.">
        <title>A multi-omics analysis of the grapevine pathogen Lasiodiplodia theobromae reveals that temperature affects the expression of virulence- and pathogenicity-related genes.</title>
        <authorList>
            <person name="Felix C."/>
            <person name="Meneses R."/>
            <person name="Goncalves M.F.M."/>
            <person name="Tilleman L."/>
            <person name="Duarte A.S."/>
            <person name="Jorrin-Novo J.V."/>
            <person name="Van de Peer Y."/>
            <person name="Deforce D."/>
            <person name="Van Nieuwerburgh F."/>
            <person name="Esteves A.C."/>
            <person name="Alves A."/>
        </authorList>
    </citation>
    <scope>NUCLEOTIDE SEQUENCE [LARGE SCALE GENOMIC DNA]</scope>
    <source>
        <strain evidence="3 4">LA-SOL3</strain>
    </source>
</reference>
<dbReference type="GO" id="GO:0003677">
    <property type="term" value="F:DNA binding"/>
    <property type="evidence" value="ECO:0007669"/>
    <property type="project" value="UniProtKB-KW"/>
</dbReference>
<feature type="compositionally biased region" description="Basic and acidic residues" evidence="2">
    <location>
        <begin position="114"/>
        <end position="134"/>
    </location>
</feature>
<keyword evidence="3" id="KW-0371">Homeobox</keyword>
<dbReference type="EMBL" id="VCHE01000178">
    <property type="protein sequence ID" value="KAB2569662.1"/>
    <property type="molecule type" value="Genomic_DNA"/>
</dbReference>
<dbReference type="AlphaFoldDB" id="A0A5N5CWI1"/>
<feature type="region of interest" description="Disordered" evidence="2">
    <location>
        <begin position="114"/>
        <end position="138"/>
    </location>
</feature>
<dbReference type="SUPFAM" id="SSF48403">
    <property type="entry name" value="Ankyrin repeat"/>
    <property type="match status" value="1"/>
</dbReference>
<comment type="caution">
    <text evidence="3">The sequence shown here is derived from an EMBL/GenBank/DDBJ whole genome shotgun (WGS) entry which is preliminary data.</text>
</comment>
<dbReference type="Pfam" id="PF00023">
    <property type="entry name" value="Ank"/>
    <property type="match status" value="1"/>
</dbReference>
<evidence type="ECO:0000313" key="3">
    <source>
        <dbReference type="EMBL" id="KAB2569662.1"/>
    </source>
</evidence>
<evidence type="ECO:0000256" key="2">
    <source>
        <dbReference type="SAM" id="MobiDB-lite"/>
    </source>
</evidence>
<proteinExistence type="predicted"/>
<keyword evidence="3" id="KW-0238">DNA-binding</keyword>
<dbReference type="InterPro" id="IPR002110">
    <property type="entry name" value="Ankyrin_rpt"/>
</dbReference>
<dbReference type="Gene3D" id="1.25.40.20">
    <property type="entry name" value="Ankyrin repeat-containing domain"/>
    <property type="match status" value="2"/>
</dbReference>
<gene>
    <name evidence="3" type="primary">warA</name>
    <name evidence="3" type="ORF">DBV05_g11664</name>
</gene>
<keyword evidence="4" id="KW-1185">Reference proteome</keyword>
<evidence type="ECO:0000256" key="1">
    <source>
        <dbReference type="PROSITE-ProRule" id="PRU00023"/>
    </source>
</evidence>
<organism evidence="3 4">
    <name type="scientific">Lasiodiplodia theobromae</name>
    <dbReference type="NCBI Taxonomy" id="45133"/>
    <lineage>
        <taxon>Eukaryota</taxon>
        <taxon>Fungi</taxon>
        <taxon>Dikarya</taxon>
        <taxon>Ascomycota</taxon>
        <taxon>Pezizomycotina</taxon>
        <taxon>Dothideomycetes</taxon>
        <taxon>Dothideomycetes incertae sedis</taxon>
        <taxon>Botryosphaeriales</taxon>
        <taxon>Botryosphaeriaceae</taxon>
        <taxon>Lasiodiplodia</taxon>
    </lineage>
</organism>
<dbReference type="PROSITE" id="PS50297">
    <property type="entry name" value="ANK_REP_REGION"/>
    <property type="match status" value="1"/>
</dbReference>
<keyword evidence="1" id="KW-0040">ANK repeat</keyword>
<feature type="repeat" description="ANK" evidence="1">
    <location>
        <begin position="252"/>
        <end position="284"/>
    </location>
</feature>
<dbReference type="Proteomes" id="UP000325902">
    <property type="component" value="Unassembled WGS sequence"/>
</dbReference>
<name>A0A5N5CWI1_9PEZI</name>
<sequence>MASQSQPQQSMQPPLPKPIATVLRKRLEKGENLSVDEVLKEFDKVNADKPLVPAEQSFLSVARVAAQMGRVDILQALLEAGCELCETIYWGAIAGKSTTVFQFLLEYGRTHEEGDIDDGRPHKEGDIDDGYEHEGDIDDGDEGGKWAINALCMPGSLPILAHIWKDKDLTDWFITNNADPNVMNRYGVTPLSMVVLKAPIQTVEIWLKKRGGLANRGWLLHHALGEDAVRCLNEIEYEGYDDPFNPPEIQIPRGTPLHLAEKYGKQELADHLIWKGADPDMPNSLGELAVDRAEQLPETDSFGEGQEPYAKNRNDSVYG</sequence>
<feature type="compositionally biased region" description="Basic and acidic residues" evidence="2">
    <location>
        <begin position="310"/>
        <end position="319"/>
    </location>
</feature>
<dbReference type="PROSITE" id="PS50088">
    <property type="entry name" value="ANK_REPEAT"/>
    <property type="match status" value="1"/>
</dbReference>